<keyword evidence="12 19" id="KW-0133">Cell shape</keyword>
<dbReference type="PANTHER" id="PTHR21071">
    <property type="entry name" value="UDP-N-ACETYLENOLPYRUVOYLGLUCOSAMINE REDUCTASE"/>
    <property type="match status" value="1"/>
</dbReference>
<keyword evidence="7 19" id="KW-0963">Cytoplasm</keyword>
<dbReference type="InterPro" id="IPR016169">
    <property type="entry name" value="FAD-bd_PCMH_sub2"/>
</dbReference>
<dbReference type="InterPro" id="IPR006094">
    <property type="entry name" value="Oxid_FAD_bind_N"/>
</dbReference>
<dbReference type="Pfam" id="PF02873">
    <property type="entry name" value="MurB_C"/>
    <property type="match status" value="1"/>
</dbReference>
<comment type="catalytic activity">
    <reaction evidence="18 19">
        <text>UDP-N-acetyl-alpha-D-muramate + NADP(+) = UDP-N-acetyl-3-O-(1-carboxyvinyl)-alpha-D-glucosamine + NADPH + H(+)</text>
        <dbReference type="Rhea" id="RHEA:12248"/>
        <dbReference type="ChEBI" id="CHEBI:15378"/>
        <dbReference type="ChEBI" id="CHEBI:57783"/>
        <dbReference type="ChEBI" id="CHEBI:58349"/>
        <dbReference type="ChEBI" id="CHEBI:68483"/>
        <dbReference type="ChEBI" id="CHEBI:70757"/>
        <dbReference type="EC" id="1.3.1.98"/>
    </reaction>
</comment>
<dbReference type="SUPFAM" id="SSF56176">
    <property type="entry name" value="FAD-binding/transporter-associated domain-like"/>
    <property type="match status" value="1"/>
</dbReference>
<protein>
    <recommendedName>
        <fullName evidence="6 19">UDP-N-acetylenolpyruvoylglucosamine reductase</fullName>
        <ecNumber evidence="5 19">1.3.1.98</ecNumber>
    </recommendedName>
    <alternativeName>
        <fullName evidence="17 19">UDP-N-acetylmuramate dehydrogenase</fullName>
    </alternativeName>
</protein>
<dbReference type="InterPro" id="IPR016167">
    <property type="entry name" value="FAD-bd_PCMH_sub1"/>
</dbReference>
<sequence length="306" mass="31918">MALWRDELASRLRGEVIRDAPLAPRTSIRVGGPADLLVRPADPDDLAELLRACRDLGVPLLALGGGANLLVADAGVRGVVVKLPGDLGGESGDGARLVLPAGAPSARLPARAQALGLVGCEFIAGIPGTLGGAVAMNAGTRLGEMKDVVTRVEVATADGAGWLEASALGFAYRTCRLPPGGVVTRVEVLLREGDVAASAAAMQADKDHRRRTQPLSQPTFGSTFRNPPGDHAGRLIEAVGLKGHREGGAAWSDVHANFVVNLGGARAADVLELVRLARTRVRERFDITLEPEVRLVGDFPDGLKEI</sequence>
<evidence type="ECO:0000313" key="22">
    <source>
        <dbReference type="EMBL" id="BDG10303.1"/>
    </source>
</evidence>
<evidence type="ECO:0000256" key="20">
    <source>
        <dbReference type="SAM" id="MobiDB-lite"/>
    </source>
</evidence>
<evidence type="ECO:0000256" key="2">
    <source>
        <dbReference type="ARBA" id="ARBA00003921"/>
    </source>
</evidence>
<dbReference type="EMBL" id="AP025592">
    <property type="protein sequence ID" value="BDG10303.1"/>
    <property type="molecule type" value="Genomic_DNA"/>
</dbReference>
<evidence type="ECO:0000256" key="11">
    <source>
        <dbReference type="ARBA" id="ARBA00022857"/>
    </source>
</evidence>
<dbReference type="InterPro" id="IPR003170">
    <property type="entry name" value="MurB"/>
</dbReference>
<keyword evidence="16 19" id="KW-0961">Cell wall biogenesis/degradation</keyword>
<comment type="similarity">
    <text evidence="19">Belongs to the MurB family.</text>
</comment>
<evidence type="ECO:0000256" key="5">
    <source>
        <dbReference type="ARBA" id="ARBA00012518"/>
    </source>
</evidence>
<feature type="compositionally biased region" description="Polar residues" evidence="20">
    <location>
        <begin position="213"/>
        <end position="222"/>
    </location>
</feature>
<keyword evidence="13 19" id="KW-0573">Peptidoglycan synthesis</keyword>
<dbReference type="InterPro" id="IPR016166">
    <property type="entry name" value="FAD-bd_PCMH"/>
</dbReference>
<dbReference type="PROSITE" id="PS51387">
    <property type="entry name" value="FAD_PCMH"/>
    <property type="match status" value="1"/>
</dbReference>
<keyword evidence="8 19" id="KW-0132">Cell division</keyword>
<evidence type="ECO:0000256" key="6">
    <source>
        <dbReference type="ARBA" id="ARBA00015188"/>
    </source>
</evidence>
<dbReference type="InterPro" id="IPR036635">
    <property type="entry name" value="MurB_C_sf"/>
</dbReference>
<evidence type="ECO:0000256" key="13">
    <source>
        <dbReference type="ARBA" id="ARBA00022984"/>
    </source>
</evidence>
<reference evidence="23" key="1">
    <citation type="journal article" date="2022" name="Int. J. Syst. Evol. Microbiol.">
        <title>Anaeromyxobacter oryzae sp. nov., Anaeromyxobacter diazotrophicus sp. nov. and Anaeromyxobacter paludicola sp. nov., isolated from paddy soils.</title>
        <authorList>
            <person name="Itoh H."/>
            <person name="Xu Z."/>
            <person name="Mise K."/>
            <person name="Masuda Y."/>
            <person name="Ushijima N."/>
            <person name="Hayakawa C."/>
            <person name="Shiratori Y."/>
            <person name="Senoo K."/>
        </authorList>
    </citation>
    <scope>NUCLEOTIDE SEQUENCE [LARGE SCALE GENOMIC DNA]</scope>
    <source>
        <strain evidence="23">Red630</strain>
    </source>
</reference>
<organism evidence="22 23">
    <name type="scientific">Anaeromyxobacter paludicola</name>
    <dbReference type="NCBI Taxonomy" id="2918171"/>
    <lineage>
        <taxon>Bacteria</taxon>
        <taxon>Pseudomonadati</taxon>
        <taxon>Myxococcota</taxon>
        <taxon>Myxococcia</taxon>
        <taxon>Myxococcales</taxon>
        <taxon>Cystobacterineae</taxon>
        <taxon>Anaeromyxobacteraceae</taxon>
        <taxon>Anaeromyxobacter</taxon>
    </lineage>
</organism>
<dbReference type="InterPro" id="IPR011601">
    <property type="entry name" value="MurB_C"/>
</dbReference>
<dbReference type="HAMAP" id="MF_00037">
    <property type="entry name" value="MurB"/>
    <property type="match status" value="1"/>
</dbReference>
<evidence type="ECO:0000256" key="7">
    <source>
        <dbReference type="ARBA" id="ARBA00022490"/>
    </source>
</evidence>
<evidence type="ECO:0000256" key="8">
    <source>
        <dbReference type="ARBA" id="ARBA00022618"/>
    </source>
</evidence>
<evidence type="ECO:0000256" key="17">
    <source>
        <dbReference type="ARBA" id="ARBA00031026"/>
    </source>
</evidence>
<evidence type="ECO:0000256" key="1">
    <source>
        <dbReference type="ARBA" id="ARBA00001974"/>
    </source>
</evidence>
<evidence type="ECO:0000256" key="9">
    <source>
        <dbReference type="ARBA" id="ARBA00022630"/>
    </source>
</evidence>
<gene>
    <name evidence="19 22" type="primary">murB</name>
    <name evidence="22" type="ORF">AMPC_34160</name>
</gene>
<name>A0ABN6NE61_9BACT</name>
<evidence type="ECO:0000256" key="12">
    <source>
        <dbReference type="ARBA" id="ARBA00022960"/>
    </source>
</evidence>
<evidence type="ECO:0000256" key="19">
    <source>
        <dbReference type="HAMAP-Rule" id="MF_00037"/>
    </source>
</evidence>
<evidence type="ECO:0000256" key="14">
    <source>
        <dbReference type="ARBA" id="ARBA00023002"/>
    </source>
</evidence>
<feature type="active site" evidence="19">
    <location>
        <position position="292"/>
    </location>
</feature>
<dbReference type="Gene3D" id="3.30.43.10">
    <property type="entry name" value="Uridine Diphospho-n-acetylenolpyruvylglucosamine Reductase, domain 2"/>
    <property type="match status" value="1"/>
</dbReference>
<feature type="active site" description="Proton donor" evidence="19">
    <location>
        <position position="222"/>
    </location>
</feature>
<evidence type="ECO:0000256" key="16">
    <source>
        <dbReference type="ARBA" id="ARBA00023316"/>
    </source>
</evidence>
<dbReference type="NCBIfam" id="NF010480">
    <property type="entry name" value="PRK13905.1"/>
    <property type="match status" value="1"/>
</dbReference>
<comment type="cofactor">
    <cofactor evidence="1 19">
        <name>FAD</name>
        <dbReference type="ChEBI" id="CHEBI:57692"/>
    </cofactor>
</comment>
<feature type="region of interest" description="Disordered" evidence="20">
    <location>
        <begin position="202"/>
        <end position="222"/>
    </location>
</feature>
<evidence type="ECO:0000256" key="18">
    <source>
        <dbReference type="ARBA" id="ARBA00048914"/>
    </source>
</evidence>
<comment type="function">
    <text evidence="2 19">Cell wall formation.</text>
</comment>
<keyword evidence="11 19" id="KW-0521">NADP</keyword>
<keyword evidence="10 19" id="KW-0274">FAD</keyword>
<feature type="domain" description="FAD-binding PCMH-type" evidence="21">
    <location>
        <begin position="30"/>
        <end position="193"/>
    </location>
</feature>
<evidence type="ECO:0000256" key="3">
    <source>
        <dbReference type="ARBA" id="ARBA00004496"/>
    </source>
</evidence>
<evidence type="ECO:0000313" key="23">
    <source>
        <dbReference type="Proteomes" id="UP001162734"/>
    </source>
</evidence>
<dbReference type="PANTHER" id="PTHR21071:SF4">
    <property type="entry name" value="UDP-N-ACETYLENOLPYRUVOYLGLUCOSAMINE REDUCTASE"/>
    <property type="match status" value="1"/>
</dbReference>
<dbReference type="Gene3D" id="3.90.78.10">
    <property type="entry name" value="UDP-N-acetylenolpyruvoylglucosamine reductase, C-terminal domain"/>
    <property type="match status" value="1"/>
</dbReference>
<dbReference type="NCBIfam" id="TIGR00179">
    <property type="entry name" value="murB"/>
    <property type="match status" value="1"/>
</dbReference>
<dbReference type="Gene3D" id="3.30.465.10">
    <property type="match status" value="1"/>
</dbReference>
<dbReference type="Pfam" id="PF01565">
    <property type="entry name" value="FAD_binding_4"/>
    <property type="match status" value="1"/>
</dbReference>
<keyword evidence="9 19" id="KW-0285">Flavoprotein</keyword>
<proteinExistence type="inferred from homology"/>
<dbReference type="InterPro" id="IPR036318">
    <property type="entry name" value="FAD-bd_PCMH-like_sf"/>
</dbReference>
<feature type="active site" evidence="19">
    <location>
        <position position="173"/>
    </location>
</feature>
<keyword evidence="15 19" id="KW-0131">Cell cycle</keyword>
<evidence type="ECO:0000256" key="4">
    <source>
        <dbReference type="ARBA" id="ARBA00004752"/>
    </source>
</evidence>
<keyword evidence="14 19" id="KW-0560">Oxidoreductase</keyword>
<evidence type="ECO:0000256" key="15">
    <source>
        <dbReference type="ARBA" id="ARBA00023306"/>
    </source>
</evidence>
<dbReference type="EC" id="1.3.1.98" evidence="5 19"/>
<dbReference type="Proteomes" id="UP001162734">
    <property type="component" value="Chromosome"/>
</dbReference>
<evidence type="ECO:0000256" key="10">
    <source>
        <dbReference type="ARBA" id="ARBA00022827"/>
    </source>
</evidence>
<dbReference type="SUPFAM" id="SSF56194">
    <property type="entry name" value="Uridine diphospho-N-Acetylenolpyruvylglucosamine reductase, MurB, C-terminal domain"/>
    <property type="match status" value="1"/>
</dbReference>
<keyword evidence="23" id="KW-1185">Reference proteome</keyword>
<comment type="pathway">
    <text evidence="4 19">Cell wall biogenesis; peptidoglycan biosynthesis.</text>
</comment>
<accession>A0ABN6NE61</accession>
<evidence type="ECO:0000259" key="21">
    <source>
        <dbReference type="PROSITE" id="PS51387"/>
    </source>
</evidence>
<comment type="subcellular location">
    <subcellularLocation>
        <location evidence="3 19">Cytoplasm</location>
    </subcellularLocation>
</comment>